<dbReference type="InterPro" id="IPR012902">
    <property type="entry name" value="N_methyl_site"/>
</dbReference>
<proteinExistence type="predicted"/>
<evidence type="ECO:0000256" key="6">
    <source>
        <dbReference type="SAM" id="Phobius"/>
    </source>
</evidence>
<reference evidence="7" key="1">
    <citation type="submission" date="2020-01" db="EMBL/GenBank/DDBJ databases">
        <authorList>
            <person name="Meier V. D."/>
            <person name="Meier V D."/>
        </authorList>
    </citation>
    <scope>NUCLEOTIDE SEQUENCE</scope>
    <source>
        <strain evidence="7">HLG_WM_MAG_08</strain>
    </source>
</reference>
<dbReference type="Pfam" id="PF07963">
    <property type="entry name" value="N_methyl"/>
    <property type="match status" value="1"/>
</dbReference>
<evidence type="ECO:0000256" key="5">
    <source>
        <dbReference type="ARBA" id="ARBA00023136"/>
    </source>
</evidence>
<protein>
    <submittedName>
        <fullName evidence="7">Type II secretion system protein H</fullName>
    </submittedName>
</protein>
<dbReference type="GO" id="GO:0015628">
    <property type="term" value="P:protein secretion by the type II secretion system"/>
    <property type="evidence" value="ECO:0007669"/>
    <property type="project" value="InterPro"/>
</dbReference>
<keyword evidence="5 6" id="KW-0472">Membrane</keyword>
<dbReference type="InterPro" id="IPR045584">
    <property type="entry name" value="Pilin-like"/>
</dbReference>
<keyword evidence="3 6" id="KW-0812">Transmembrane</keyword>
<dbReference type="SUPFAM" id="SSF54523">
    <property type="entry name" value="Pili subunits"/>
    <property type="match status" value="1"/>
</dbReference>
<dbReference type="NCBIfam" id="TIGR02532">
    <property type="entry name" value="IV_pilin_GFxxxE"/>
    <property type="match status" value="1"/>
</dbReference>
<evidence type="ECO:0000256" key="2">
    <source>
        <dbReference type="ARBA" id="ARBA00022481"/>
    </source>
</evidence>
<accession>A0A6S6SRJ6</accession>
<sequence length="199" mass="22048">MMISAVGCLNNIRTYPVSLGAMRSGRGYTLLELLIVIVIIAVLSSVATMSLTGLGGDPAEKAMKQLRFDIELLGNEAIIRSEPLALGFYDQGYAFFNRPEDEDGNISEAWELITEDRLLKLQKFDDAFDHQIFARGEPLLLSGEDSLEPQIYAMPTGEITPFEYQLTDTSTDNVWDAKFDALGRFIEPDEANDSADKAL</sequence>
<evidence type="ECO:0000256" key="1">
    <source>
        <dbReference type="ARBA" id="ARBA00004167"/>
    </source>
</evidence>
<evidence type="ECO:0000313" key="7">
    <source>
        <dbReference type="EMBL" id="CAA6805627.1"/>
    </source>
</evidence>
<dbReference type="Gene3D" id="3.30.700.10">
    <property type="entry name" value="Glycoprotein, Type 4 Pilin"/>
    <property type="match status" value="1"/>
</dbReference>
<comment type="subcellular location">
    <subcellularLocation>
        <location evidence="1">Membrane</location>
        <topology evidence="1">Single-pass membrane protein</topology>
    </subcellularLocation>
</comment>
<gene>
    <name evidence="7" type="ORF">HELGO_WM31569</name>
</gene>
<dbReference type="EMBL" id="CACVAV010000090">
    <property type="protein sequence ID" value="CAA6805627.1"/>
    <property type="molecule type" value="Genomic_DNA"/>
</dbReference>
<dbReference type="PROSITE" id="PS00409">
    <property type="entry name" value="PROKAR_NTER_METHYL"/>
    <property type="match status" value="1"/>
</dbReference>
<dbReference type="AlphaFoldDB" id="A0A6S6SRJ6"/>
<dbReference type="InterPro" id="IPR002416">
    <property type="entry name" value="T2SS_protein-GspH"/>
</dbReference>
<feature type="transmembrane region" description="Helical" evidence="6">
    <location>
        <begin position="33"/>
        <end position="54"/>
    </location>
</feature>
<dbReference type="Gene3D" id="3.55.40.10">
    <property type="entry name" value="minor pseudopilin epsh domain"/>
    <property type="match status" value="1"/>
</dbReference>
<keyword evidence="2" id="KW-0488">Methylation</keyword>
<evidence type="ECO:0000256" key="4">
    <source>
        <dbReference type="ARBA" id="ARBA00022989"/>
    </source>
</evidence>
<evidence type="ECO:0000256" key="3">
    <source>
        <dbReference type="ARBA" id="ARBA00022692"/>
    </source>
</evidence>
<dbReference type="GO" id="GO:0016020">
    <property type="term" value="C:membrane"/>
    <property type="evidence" value="ECO:0007669"/>
    <property type="project" value="UniProtKB-SubCell"/>
</dbReference>
<organism evidence="7">
    <name type="scientific">uncultured Thiotrichaceae bacterium</name>
    <dbReference type="NCBI Taxonomy" id="298394"/>
    <lineage>
        <taxon>Bacteria</taxon>
        <taxon>Pseudomonadati</taxon>
        <taxon>Pseudomonadota</taxon>
        <taxon>Gammaproteobacteria</taxon>
        <taxon>Thiotrichales</taxon>
        <taxon>Thiotrichaceae</taxon>
        <taxon>environmental samples</taxon>
    </lineage>
</organism>
<name>A0A6S6SRJ6_9GAMM</name>
<dbReference type="GO" id="GO:0015627">
    <property type="term" value="C:type II protein secretion system complex"/>
    <property type="evidence" value="ECO:0007669"/>
    <property type="project" value="InterPro"/>
</dbReference>
<dbReference type="PRINTS" id="PR00885">
    <property type="entry name" value="BCTERIALGSPH"/>
</dbReference>
<keyword evidence="4 6" id="KW-1133">Transmembrane helix</keyword>